<comment type="caution">
    <text evidence="1">The sequence shown here is derived from an EMBL/GenBank/DDBJ whole genome shotgun (WGS) entry which is preliminary data.</text>
</comment>
<reference evidence="1 2" key="1">
    <citation type="journal article" date="2017" name="Curr. Biol.">
        <title>Genome architecture and evolution of a unichromosomal asexual nematode.</title>
        <authorList>
            <person name="Fradin H."/>
            <person name="Zegar C."/>
            <person name="Gutwein M."/>
            <person name="Lucas J."/>
            <person name="Kovtun M."/>
            <person name="Corcoran D."/>
            <person name="Baugh L.R."/>
            <person name="Kiontke K."/>
            <person name="Gunsalus K."/>
            <person name="Fitch D.H."/>
            <person name="Piano F."/>
        </authorList>
    </citation>
    <scope>NUCLEOTIDE SEQUENCE [LARGE SCALE GENOMIC DNA]</scope>
    <source>
        <strain evidence="1">PF1309</strain>
    </source>
</reference>
<evidence type="ECO:0000313" key="1">
    <source>
        <dbReference type="EMBL" id="PAV86822.1"/>
    </source>
</evidence>
<gene>
    <name evidence="1" type="ORF">WR25_04598</name>
</gene>
<evidence type="ECO:0000313" key="2">
    <source>
        <dbReference type="Proteomes" id="UP000218231"/>
    </source>
</evidence>
<proteinExistence type="predicted"/>
<dbReference type="EMBL" id="LIAE01006629">
    <property type="protein sequence ID" value="PAV86822.1"/>
    <property type="molecule type" value="Genomic_DNA"/>
</dbReference>
<organism evidence="1 2">
    <name type="scientific">Diploscapter pachys</name>
    <dbReference type="NCBI Taxonomy" id="2018661"/>
    <lineage>
        <taxon>Eukaryota</taxon>
        <taxon>Metazoa</taxon>
        <taxon>Ecdysozoa</taxon>
        <taxon>Nematoda</taxon>
        <taxon>Chromadorea</taxon>
        <taxon>Rhabditida</taxon>
        <taxon>Rhabditina</taxon>
        <taxon>Rhabditomorpha</taxon>
        <taxon>Rhabditoidea</taxon>
        <taxon>Rhabditidae</taxon>
        <taxon>Diploscapter</taxon>
    </lineage>
</organism>
<keyword evidence="2" id="KW-1185">Reference proteome</keyword>
<sequence length="155" mass="16893">MGGLNIDCDWNVYARVCELTLLRTGEIIRNAHSNLDIPISLSLSRNIIAPLAARHSLIDALPVLRASYEEVGLTLGIVIRCIPRDTHEAVRDTVQSDINEWKTPTLAGDREGSAWRSGDCGETAVDCTNSDEVLRGEGQTAQGLSVVHLIRLCSD</sequence>
<dbReference type="AlphaFoldDB" id="A0A2A2LKT2"/>
<dbReference type="Proteomes" id="UP000218231">
    <property type="component" value="Unassembled WGS sequence"/>
</dbReference>
<protein>
    <submittedName>
        <fullName evidence="1">Uncharacterized protein</fullName>
    </submittedName>
</protein>
<name>A0A2A2LKT2_9BILA</name>
<accession>A0A2A2LKT2</accession>